<dbReference type="VEuPathDB" id="PiroplasmaDB:BBOV_II006700"/>
<evidence type="ECO:0000313" key="2">
    <source>
        <dbReference type="Proteomes" id="UP000002173"/>
    </source>
</evidence>
<organism evidence="1 2">
    <name type="scientific">Babesia bovis</name>
    <dbReference type="NCBI Taxonomy" id="5865"/>
    <lineage>
        <taxon>Eukaryota</taxon>
        <taxon>Sar</taxon>
        <taxon>Alveolata</taxon>
        <taxon>Apicomplexa</taxon>
        <taxon>Aconoidasida</taxon>
        <taxon>Piroplasmida</taxon>
        <taxon>Babesiidae</taxon>
        <taxon>Babesia</taxon>
    </lineage>
</organism>
<gene>
    <name evidence="1" type="ORF">BBOV_II006700</name>
</gene>
<keyword evidence="2" id="KW-1185">Reference proteome</keyword>
<dbReference type="EMBL" id="AAXT01000003">
    <property type="protein sequence ID" value="EDO06620.1"/>
    <property type="molecule type" value="Genomic_DNA"/>
</dbReference>
<dbReference type="OMA" id="TFNECFA"/>
<proteinExistence type="predicted"/>
<evidence type="ECO:0000313" key="1">
    <source>
        <dbReference type="EMBL" id="EDO06620.1"/>
    </source>
</evidence>
<protein>
    <submittedName>
        <fullName evidence="1">Uncharacterized protein</fullName>
    </submittedName>
</protein>
<name>A7AUK9_BABBO</name>
<reference evidence="1 2" key="1">
    <citation type="journal article" date="2007" name="PLoS Pathog.">
        <title>Genome sequence of Babesia bovis and comparative analysis of apicomplexan hemoprotozoa.</title>
        <authorList>
            <person name="Brayton K.A."/>
            <person name="Lau A.O.T."/>
            <person name="Herndon D.R."/>
            <person name="Hannick L."/>
            <person name="Kappmeyer L.S."/>
            <person name="Berens S.J."/>
            <person name="Bidwell S.L."/>
            <person name="Brown W.C."/>
            <person name="Crabtree J."/>
            <person name="Fadrosh D."/>
            <person name="Feldblum T."/>
            <person name="Forberger H.A."/>
            <person name="Haas B.J."/>
            <person name="Howell J.M."/>
            <person name="Khouri H."/>
            <person name="Koo H."/>
            <person name="Mann D.J."/>
            <person name="Norimine J."/>
            <person name="Paulsen I.T."/>
            <person name="Radune D."/>
            <person name="Ren Q."/>
            <person name="Smith R.K. Jr."/>
            <person name="Suarez C.E."/>
            <person name="White O."/>
            <person name="Wortman J.R."/>
            <person name="Knowles D.P. Jr."/>
            <person name="McElwain T.F."/>
            <person name="Nene V.M."/>
        </authorList>
    </citation>
    <scope>NUCLEOTIDE SEQUENCE [LARGE SCALE GENOMIC DNA]</scope>
    <source>
        <strain evidence="1">T2Bo</strain>
    </source>
</reference>
<sequence>MSSVDGDNIYISSQAKKKQVARESLCALLCDDASLQKSAALTLAKVSTSESAALDVLLSLVRGEVPKCMPSYSVSKSLFMPPDIWLEGSSQIEAIKADFGVNTLRECLQSPESWERSRVVALRALIVTYQRMSKPIEYLLPHVLVGLKPDSDTHLTYSVDTAISLAVELTGSLPDGDIFEYALLQMMLTNEDLKGPIMKAALSRSMREIVLLPRVSNLLHRSLDIGISSLIFDELGYGQAYPVCAAFGISIFCRLNIHCLSNAIPRVLQVVDYHCDGKADLQLLWILAISLRISDIPLLTSRRSCLTYIQCLLKPRADMPLNMNLVAAIASRPNVLRLLIDSIVMAVYHANRYSQPIYDLVKLVDILLELLIAGSKIQLFQGKYGIECMDVASLLKTKLMVAYIDGCGFSIEGNDHIEPILENIKNRVSDDSIAAYARQFDIAQSTGQTPFFELDEMHINNEIDSLCAEGAEFGLSTAIKSRIHMISDVTWACNTLQKIYVNAAILNNGHIMHEIPNLRGTVIYLKKEWCLRDFVNVALMTLIPNQSIHATALGYIFKLAAINNERALFFISPLVESTMLIIRKYIHVDPGLGIQMIEHNLFLFARLARHKLALPIVYSGIKYIFGHVDTRRCIEGVKGFSILDAKWRCLLLKHSEIPSSKVITVAKLGEAQSMTAEQKEVHIRVFRSLCKYRPEDAVKFVNSLSSLFVEFPVFAVDCCTRMCTKDVMDFGVAYKVYIQPLFQANQMDQNVSNAVGKFFCAYLQNLIDNIQGVITDEDVIDMNLILPSLLQLIAMSNSYGMKAVSNLLKSSLWNKIQGIRAWHDNKECDCNSLLDRINKKRLVCTFARLHQEFFEINFAAFIDSYLDSKRDLSTLEAHSMLISGVVDAEIEATNRVELISRRNDTVLGYNREIRRVTRDLLQTFANSKQTISAYRGFLEEDEGQKQVPKKATVDVELCVPPMQGAESGLGLIRIFHSSALFRLYGIKLDNKSHNRDLICANASKTVLSHVGGIGGNVLINLSALVNALNLESSSEVVQHMMQHLNGMLPLTDDTSMDTNNSNCDKAVLYLFGLCHFHCHQSPIDGLPKMVIDMLSSVIPRWNAYSKLGGALYVVLGIIYKYIVPCYSVTADIINLFAEYLEVAHSEPASLGWILGLCNFIDDLPKSDVSMLISMVKRIVTLIERHDIHYTIRVMLGLPLMQYWKVTQCTRIGAKISHLLIETQTNAVTDPHVMLFVAYAHYVGLYATCNNHSAACGDVCRDTTINDLENAYGSVIHDTTTECSIHQWDSRSECGTSNIATPLEGTKLRNQYTTDIYDTDNLHGTLMTCIKNNTTQDEKTNDILIMAATLTHGFDYMVPATDEWLKRLRKLQTGWSNSYKNLTVALSAIARQEEVVVTMASAPKLSRYAKARNTNQSAVNETATRQSGDVNNSWGDESAVLVALLIFEKIKTFLSNHADLDCHRDDGAITDICSRLRDNGHSLELLKALTLCKPLKITLWDVISIQNAQCNCERELVMRAYTLHGQVNSMLLRRLTNIAKYYQTFNRKLQLSFLNCVRLAIWNIDFESIRILLSYVFDIDSIDVLLMLETLIEACAYMLKGEELPGKNGARFGELVMARLLLPLVIRVISHSQQHKVALCLYRKVIEYVNETQRNELVNAIKKSGIKLKCLLSGVSLPYQAPFTFNECFAHLVTQELLVKDVVLYCLVNCQRHIEVLSHCIYVLGVNANTEQIMLVALVLMALMAERNVASYLLELLFDGTDSKYDDEDTVSHLAKLDIYEFLRFSKEPNILYYETMDPKILAKSANILAKAPGMWAACGLENTAFGKLQPMGHGRSVPSWLPKLGDASIDRRRQSLLPMKLPHAKFNVNITDDGAKCLLIDNAVTIMTAYKAYLLDNYKSLHEMRDVITFLNTRIISHK</sequence>
<comment type="caution">
    <text evidence="1">The sequence shown here is derived from an EMBL/GenBank/DDBJ whole genome shotgun (WGS) entry which is preliminary data.</text>
</comment>
<dbReference type="GeneID" id="5478422"/>
<dbReference type="Proteomes" id="UP000002173">
    <property type="component" value="Chromosome 2"/>
</dbReference>
<dbReference type="KEGG" id="bbo:BBOV_II006700"/>
<dbReference type="InParanoid" id="A7AUK9"/>
<accession>A7AUK9</accession>